<dbReference type="InParanoid" id="A0A2R2MPE4"/>
<feature type="signal peptide" evidence="2">
    <location>
        <begin position="1"/>
        <end position="22"/>
    </location>
</feature>
<proteinExistence type="predicted"/>
<reference evidence="4" key="1">
    <citation type="submission" date="2025-08" db="UniProtKB">
        <authorList>
            <consortium name="RefSeq"/>
        </authorList>
    </citation>
    <scope>IDENTIFICATION</scope>
    <source>
        <tissue evidence="4">Gonads</tissue>
    </source>
</reference>
<evidence type="ECO:0000313" key="3">
    <source>
        <dbReference type="Proteomes" id="UP000085678"/>
    </source>
</evidence>
<sequence length="240" mass="24578">MHVNSIIIAVFVAVLFALDAYAASYPPNAAGGGKAGSGKTLLIKSGPSKSGAAAGAKPAAAKPAAPAPPAVKPAPAKPAAPAPKARGPEAAKPAVPVAPAPPKPAPPAQGSGGYEVEYNYTDSASVFRCFSCSSGWKNCSGETALPYPEIVALVPCPQTHSCFVRQDINGEYHRGCADGFFSNIDILGRKMEYLEGCIWGEQVANYGSFVKAWCFCNTGGCNIESFASLGGDSIERSPLA</sequence>
<gene>
    <name evidence="4" type="primary">LOC106171328</name>
</gene>
<name>A0A2R2MPE4_LINAN</name>
<keyword evidence="3" id="KW-1185">Reference proteome</keyword>
<feature type="compositionally biased region" description="Low complexity" evidence="1">
    <location>
        <begin position="47"/>
        <end position="64"/>
    </location>
</feature>
<feature type="chain" id="PRO_5015191502" evidence="2">
    <location>
        <begin position="23"/>
        <end position="240"/>
    </location>
</feature>
<evidence type="ECO:0000256" key="2">
    <source>
        <dbReference type="SAM" id="SignalP"/>
    </source>
</evidence>
<feature type="compositionally biased region" description="Pro residues" evidence="1">
    <location>
        <begin position="65"/>
        <end position="81"/>
    </location>
</feature>
<keyword evidence="2" id="KW-0732">Signal</keyword>
<dbReference type="GeneID" id="106171328"/>
<accession>A0A2R2MPE4</accession>
<feature type="region of interest" description="Disordered" evidence="1">
    <location>
        <begin position="47"/>
        <end position="111"/>
    </location>
</feature>
<feature type="compositionally biased region" description="Pro residues" evidence="1">
    <location>
        <begin position="96"/>
        <end position="107"/>
    </location>
</feature>
<feature type="compositionally biased region" description="Low complexity" evidence="1">
    <location>
        <begin position="82"/>
        <end position="95"/>
    </location>
</feature>
<dbReference type="RefSeq" id="XP_023932053.1">
    <property type="nucleotide sequence ID" value="XM_024076285.1"/>
</dbReference>
<dbReference type="Proteomes" id="UP000085678">
    <property type="component" value="Unplaced"/>
</dbReference>
<organism evidence="3 4">
    <name type="scientific">Lingula anatina</name>
    <name type="common">Brachiopod</name>
    <name type="synonym">Lingula unguis</name>
    <dbReference type="NCBI Taxonomy" id="7574"/>
    <lineage>
        <taxon>Eukaryota</taxon>
        <taxon>Metazoa</taxon>
        <taxon>Spiralia</taxon>
        <taxon>Lophotrochozoa</taxon>
        <taxon>Brachiopoda</taxon>
        <taxon>Linguliformea</taxon>
        <taxon>Lingulata</taxon>
        <taxon>Lingulida</taxon>
        <taxon>Linguloidea</taxon>
        <taxon>Lingulidae</taxon>
        <taxon>Lingula</taxon>
    </lineage>
</organism>
<dbReference type="AlphaFoldDB" id="A0A2R2MPE4"/>
<dbReference type="KEGG" id="lak:106171328"/>
<protein>
    <submittedName>
        <fullName evidence="4">Alpha carbonic anhydrase 8-like</fullName>
    </submittedName>
</protein>
<evidence type="ECO:0000256" key="1">
    <source>
        <dbReference type="SAM" id="MobiDB-lite"/>
    </source>
</evidence>
<evidence type="ECO:0000313" key="4">
    <source>
        <dbReference type="RefSeq" id="XP_023932053.1"/>
    </source>
</evidence>